<keyword evidence="5 12" id="KW-0347">Helicase</keyword>
<comment type="catalytic activity">
    <reaction evidence="10">
        <text>ATP + H2O = ADP + phosphate + H(+)</text>
        <dbReference type="Rhea" id="RHEA:13065"/>
        <dbReference type="ChEBI" id="CHEBI:15377"/>
        <dbReference type="ChEBI" id="CHEBI:15378"/>
        <dbReference type="ChEBI" id="CHEBI:30616"/>
        <dbReference type="ChEBI" id="CHEBI:43474"/>
        <dbReference type="ChEBI" id="CHEBI:456216"/>
        <dbReference type="EC" id="5.6.2.3"/>
    </reaction>
</comment>
<dbReference type="InterPro" id="IPR007694">
    <property type="entry name" value="DNA_helicase_DnaB-like_C"/>
</dbReference>
<dbReference type="EC" id="5.6.2.3" evidence="9"/>
<gene>
    <name evidence="12" type="ORF">EHS13_20075</name>
</gene>
<keyword evidence="8" id="KW-0413">Isomerase</keyword>
<reference evidence="13" key="1">
    <citation type="submission" date="2018-11" db="EMBL/GenBank/DDBJ databases">
        <title>Complete genome sequence of Paenibacillus sp. ML311-T8.</title>
        <authorList>
            <person name="Nam Y.-D."/>
            <person name="Kang J."/>
            <person name="Chung W.-H."/>
            <person name="Park Y.S."/>
        </authorList>
    </citation>
    <scope>NUCLEOTIDE SEQUENCE [LARGE SCALE GENOMIC DNA]</scope>
    <source>
        <strain evidence="13">ML311-T8</strain>
    </source>
</reference>
<dbReference type="GO" id="GO:0016787">
    <property type="term" value="F:hydrolase activity"/>
    <property type="evidence" value="ECO:0007669"/>
    <property type="project" value="UniProtKB-KW"/>
</dbReference>
<dbReference type="Gene3D" id="3.40.50.300">
    <property type="entry name" value="P-loop containing nucleotide triphosphate hydrolases"/>
    <property type="match status" value="1"/>
</dbReference>
<keyword evidence="7" id="KW-0238">DNA-binding</keyword>
<evidence type="ECO:0000256" key="10">
    <source>
        <dbReference type="ARBA" id="ARBA00048954"/>
    </source>
</evidence>
<keyword evidence="3" id="KW-0547">Nucleotide-binding</keyword>
<evidence type="ECO:0000256" key="8">
    <source>
        <dbReference type="ARBA" id="ARBA00023235"/>
    </source>
</evidence>
<dbReference type="RefSeq" id="WP_155702116.1">
    <property type="nucleotide sequence ID" value="NZ_CP034235.1"/>
</dbReference>
<dbReference type="PANTHER" id="PTHR30153">
    <property type="entry name" value="REPLICATIVE DNA HELICASE DNAB"/>
    <property type="match status" value="1"/>
</dbReference>
<organism evidence="12 13">
    <name type="scientific">Paenibacillus psychroresistens</name>
    <dbReference type="NCBI Taxonomy" id="1778678"/>
    <lineage>
        <taxon>Bacteria</taxon>
        <taxon>Bacillati</taxon>
        <taxon>Bacillota</taxon>
        <taxon>Bacilli</taxon>
        <taxon>Bacillales</taxon>
        <taxon>Paenibacillaceae</taxon>
        <taxon>Paenibacillus</taxon>
    </lineage>
</organism>
<keyword evidence="2" id="KW-0235">DNA replication</keyword>
<dbReference type="KEGG" id="ppsc:EHS13_20075"/>
<accession>A0A6B8RMD4</accession>
<feature type="domain" description="SF4 helicase" evidence="11">
    <location>
        <begin position="165"/>
        <end position="431"/>
    </location>
</feature>
<dbReference type="GO" id="GO:0005829">
    <property type="term" value="C:cytosol"/>
    <property type="evidence" value="ECO:0007669"/>
    <property type="project" value="TreeGrafter"/>
</dbReference>
<dbReference type="GO" id="GO:0006260">
    <property type="term" value="P:DNA replication"/>
    <property type="evidence" value="ECO:0007669"/>
    <property type="project" value="UniProtKB-KW"/>
</dbReference>
<evidence type="ECO:0000313" key="13">
    <source>
        <dbReference type="Proteomes" id="UP000426246"/>
    </source>
</evidence>
<dbReference type="GO" id="GO:0043139">
    <property type="term" value="F:5'-3' DNA helicase activity"/>
    <property type="evidence" value="ECO:0007669"/>
    <property type="project" value="UniProtKB-EC"/>
</dbReference>
<dbReference type="InterPro" id="IPR007693">
    <property type="entry name" value="DNA_helicase_DnaB-like_N"/>
</dbReference>
<sequence length="435" mass="49909">MDPDIRNLEAEQAVLGAIFLDPAALDKIDFLEERDFSRMSHELIMNAMRKLRERNEPVDLITVTNRLQKFGRLLEVGNVSYLAELENSAPTASNIESYAKIVRTAAHKRRIVALGKKLIGLAQEEFESDEDLFCSVDDEVMEIKPKTTSKMKSFAEMRKDYFTHLKTKAAKLLSGFKDFDDWAQLWLGWLYILAGRPSVGKTAKALQMAYGISKENKDVGCVAIFSQEMSFTEVIDRMVSNIAGVNYTRLINKGDEGRFRENEWTRINAAYDEVEKMKLFVQDSAGVTIDEIESTSRNLEREHGKVSCILVDYLQIMGINEKRGESRSSAIGRVTRRSKNIARNRKCVFIMLSQLDRQVDEGEPKMKHLKESGSIEQDADVIEALYDTGDRDNGVKIIDSIFLKGRNVGLNRFRYRFEWWYQRFVPYKKKEDDAA</sequence>
<dbReference type="PANTHER" id="PTHR30153:SF2">
    <property type="entry name" value="REPLICATIVE DNA HELICASE"/>
    <property type="match status" value="1"/>
</dbReference>
<proteinExistence type="inferred from homology"/>
<dbReference type="InterPro" id="IPR016136">
    <property type="entry name" value="DNA_helicase_N/primase_C"/>
</dbReference>
<evidence type="ECO:0000313" key="12">
    <source>
        <dbReference type="EMBL" id="QGQ97017.1"/>
    </source>
</evidence>
<dbReference type="SUPFAM" id="SSF52540">
    <property type="entry name" value="P-loop containing nucleoside triphosphate hydrolases"/>
    <property type="match status" value="1"/>
</dbReference>
<name>A0A6B8RMD4_9BACL</name>
<dbReference type="GO" id="GO:0005524">
    <property type="term" value="F:ATP binding"/>
    <property type="evidence" value="ECO:0007669"/>
    <property type="project" value="UniProtKB-KW"/>
</dbReference>
<evidence type="ECO:0000256" key="4">
    <source>
        <dbReference type="ARBA" id="ARBA00022801"/>
    </source>
</evidence>
<dbReference type="GO" id="GO:0003677">
    <property type="term" value="F:DNA binding"/>
    <property type="evidence" value="ECO:0007669"/>
    <property type="project" value="UniProtKB-KW"/>
</dbReference>
<evidence type="ECO:0000256" key="9">
    <source>
        <dbReference type="ARBA" id="ARBA00044969"/>
    </source>
</evidence>
<dbReference type="AlphaFoldDB" id="A0A6B8RMD4"/>
<evidence type="ECO:0000256" key="2">
    <source>
        <dbReference type="ARBA" id="ARBA00022705"/>
    </source>
</evidence>
<evidence type="ECO:0000256" key="6">
    <source>
        <dbReference type="ARBA" id="ARBA00022840"/>
    </source>
</evidence>
<dbReference type="InterPro" id="IPR027417">
    <property type="entry name" value="P-loop_NTPase"/>
</dbReference>
<dbReference type="SUPFAM" id="SSF48024">
    <property type="entry name" value="N-terminal domain of DnaB helicase"/>
    <property type="match status" value="1"/>
</dbReference>
<dbReference type="OrthoDB" id="2705834at2"/>
<keyword evidence="6" id="KW-0067">ATP-binding</keyword>
<dbReference type="InterPro" id="IPR036185">
    <property type="entry name" value="DNA_heli_DnaB-like_N_sf"/>
</dbReference>
<dbReference type="Proteomes" id="UP000426246">
    <property type="component" value="Chromosome"/>
</dbReference>
<evidence type="ECO:0000256" key="7">
    <source>
        <dbReference type="ARBA" id="ARBA00023125"/>
    </source>
</evidence>
<evidence type="ECO:0000259" key="11">
    <source>
        <dbReference type="PROSITE" id="PS51199"/>
    </source>
</evidence>
<evidence type="ECO:0000256" key="5">
    <source>
        <dbReference type="ARBA" id="ARBA00022806"/>
    </source>
</evidence>
<protein>
    <recommendedName>
        <fullName evidence="9">DNA 5'-3' helicase</fullName>
        <ecNumber evidence="9">5.6.2.3</ecNumber>
    </recommendedName>
</protein>
<keyword evidence="4" id="KW-0378">Hydrolase</keyword>
<dbReference type="Pfam" id="PF03796">
    <property type="entry name" value="DnaB_C"/>
    <property type="match status" value="1"/>
</dbReference>
<dbReference type="Gene3D" id="1.10.860.10">
    <property type="entry name" value="DNAb Helicase, Chain A"/>
    <property type="match status" value="1"/>
</dbReference>
<dbReference type="PROSITE" id="PS51199">
    <property type="entry name" value="SF4_HELICASE"/>
    <property type="match status" value="1"/>
</dbReference>
<comment type="similarity">
    <text evidence="1">Belongs to the helicase family. DnaB subfamily.</text>
</comment>
<dbReference type="EMBL" id="CP034235">
    <property type="protein sequence ID" value="QGQ97017.1"/>
    <property type="molecule type" value="Genomic_DNA"/>
</dbReference>
<keyword evidence="13" id="KW-1185">Reference proteome</keyword>
<evidence type="ECO:0000256" key="3">
    <source>
        <dbReference type="ARBA" id="ARBA00022741"/>
    </source>
</evidence>
<dbReference type="Pfam" id="PF00772">
    <property type="entry name" value="DnaB"/>
    <property type="match status" value="1"/>
</dbReference>
<evidence type="ECO:0000256" key="1">
    <source>
        <dbReference type="ARBA" id="ARBA00008428"/>
    </source>
</evidence>